<organism evidence="7 8">
    <name type="scientific">Rhododendron griersonianum</name>
    <dbReference type="NCBI Taxonomy" id="479676"/>
    <lineage>
        <taxon>Eukaryota</taxon>
        <taxon>Viridiplantae</taxon>
        <taxon>Streptophyta</taxon>
        <taxon>Embryophyta</taxon>
        <taxon>Tracheophyta</taxon>
        <taxon>Spermatophyta</taxon>
        <taxon>Magnoliopsida</taxon>
        <taxon>eudicotyledons</taxon>
        <taxon>Gunneridae</taxon>
        <taxon>Pentapetalae</taxon>
        <taxon>asterids</taxon>
        <taxon>Ericales</taxon>
        <taxon>Ericaceae</taxon>
        <taxon>Ericoideae</taxon>
        <taxon>Rhodoreae</taxon>
        <taxon>Rhododendron</taxon>
    </lineage>
</organism>
<evidence type="ECO:0000256" key="5">
    <source>
        <dbReference type="SAM" id="MobiDB-lite"/>
    </source>
</evidence>
<comment type="caution">
    <text evidence="7">The sequence shown here is derived from an EMBL/GenBank/DDBJ whole genome shotgun (WGS) entry which is preliminary data.</text>
</comment>
<feature type="coiled-coil region" evidence="4">
    <location>
        <begin position="824"/>
        <end position="1021"/>
    </location>
</feature>
<evidence type="ECO:0000313" key="7">
    <source>
        <dbReference type="EMBL" id="KAG5562393.1"/>
    </source>
</evidence>
<feature type="region of interest" description="Disordered" evidence="5">
    <location>
        <begin position="459"/>
        <end position="503"/>
    </location>
</feature>
<evidence type="ECO:0000256" key="4">
    <source>
        <dbReference type="SAM" id="Coils"/>
    </source>
</evidence>
<feature type="coiled-coil region" evidence="4">
    <location>
        <begin position="52"/>
        <end position="153"/>
    </location>
</feature>
<feature type="compositionally biased region" description="Basic and acidic residues" evidence="5">
    <location>
        <begin position="256"/>
        <end position="270"/>
    </location>
</feature>
<protein>
    <recommendedName>
        <fullName evidence="6">Ubiquitin-like protease family profile domain-containing protein</fullName>
    </recommendedName>
</protein>
<keyword evidence="3" id="KW-0378">Hydrolase</keyword>
<keyword evidence="4" id="KW-0175">Coiled coil</keyword>
<dbReference type="AlphaFoldDB" id="A0AAV6LBD5"/>
<evidence type="ECO:0000256" key="2">
    <source>
        <dbReference type="ARBA" id="ARBA00022670"/>
    </source>
</evidence>
<reference evidence="7" key="1">
    <citation type="submission" date="2020-08" db="EMBL/GenBank/DDBJ databases">
        <title>Plant Genome Project.</title>
        <authorList>
            <person name="Zhang R.-G."/>
        </authorList>
    </citation>
    <scope>NUCLEOTIDE SEQUENCE</scope>
    <source>
        <strain evidence="7">WSP0</strain>
        <tissue evidence="7">Leaf</tissue>
    </source>
</reference>
<name>A0AAV6LBD5_9ERIC</name>
<comment type="similarity">
    <text evidence="1">Belongs to the peptidase C48 family.</text>
</comment>
<keyword evidence="2" id="KW-0645">Protease</keyword>
<sequence>MNDMFHTAEAVHEQFQSTNQSASTFVPETQFSKQARDHQTAVEDDSEFGESQNQVKKVFDKLEEEIVKLKDNCGKLKEDSVIHEAQIRVLDNQNSKLERETLLLRLDLNEEQQRRKTVEYEKNKMAREKDAEIALLKQRIKNLTNEKIDIEAEHVVHEVTQQWKKNRQKQSASTIFDSMSDARLHEITQQARETVEKRKEKETASRLSKESTYMRPIVKKIWKFRAEDQFTRSFDSESERQIHELTCKFGMKKTAEQGKNKEVLHEGGESKKRKGSSDVIKGAEEPGQAQESKKRKLLKSGPVFRYLSKEAKKKLTSFWRSAAATDSLWAGSQYETSIYADEVSHILEQEAIANSQKRVTGYLKERWQRLPIEPKVRIEQDCPQQPPGSDCGIIVCKIMKHFVLNEELQSDISDEECNKIRAEILEQFITDEVGSWQSQENEEVEQAEEQDCENAYELRPRANVNRATMEEPGTSVTPTKRRQNQGKVQSKSKHNNEKLDAEGKQVTYRSNLQAMVNLMRDLKLQEHHLILLRKTPFWLLIDALKKKKLSNDNCTKFDKVALKIIKSYDHEGKTFKIGGRRVNIQANDVALIFGIVSGEEPITIQYQKRNEVQLLARRSLTTKGMTTKIVGNLIGSIIENDDEESIKDVVRETQNITKDSVMKIMEAQERMMKTMESQNMMIARSMIVKSNMKAQKSVVKIMEVKKKRSNSVMKIMEAQERMMKTMESQNMMIAQSMIMKSNMKAQKSVVKIMEVKKMRSNELQFMFLTVVLDVRLEFSDVIGAEILRCLFVSDLYCRKTNSQSLIACISETPAIEKQSGFYLDSALQKENEAATCKIRELLEQIDEERGLKEEQMEKNEELLKQIEELRALKEDEIKELKSIIEANNEAATSRSRELMEQIDEERGLKEKEMEKNKEQVKQIEELKCEAVKQQEENAAKIAELVVLFDEERGLKEEEMEKNKELVKQMEELKCEAVKKQEENAARIAELENQGAVMNKEKAKLINKIDEVRKKREEEVKNISQKIHSKELDELSKAYLEMKKIRRDYGAQIVLKDEKIKMLEEEVSKQQMAASVGSEL</sequence>
<feature type="region of interest" description="Disordered" evidence="5">
    <location>
        <begin position="256"/>
        <end position="295"/>
    </location>
</feature>
<keyword evidence="8" id="KW-1185">Reference proteome</keyword>
<dbReference type="Proteomes" id="UP000823749">
    <property type="component" value="Chromosome 2"/>
</dbReference>
<dbReference type="Gene3D" id="3.40.395.10">
    <property type="entry name" value="Adenoviral Proteinase, Chain A"/>
    <property type="match status" value="1"/>
</dbReference>
<dbReference type="SUPFAM" id="SSF54001">
    <property type="entry name" value="Cysteine proteinases"/>
    <property type="match status" value="1"/>
</dbReference>
<evidence type="ECO:0000256" key="1">
    <source>
        <dbReference type="ARBA" id="ARBA00005234"/>
    </source>
</evidence>
<dbReference type="Pfam" id="PF02902">
    <property type="entry name" value="Peptidase_C48"/>
    <property type="match status" value="1"/>
</dbReference>
<evidence type="ECO:0000313" key="8">
    <source>
        <dbReference type="Proteomes" id="UP000823749"/>
    </source>
</evidence>
<feature type="domain" description="Ubiquitin-like protease family profile" evidence="6">
    <location>
        <begin position="347"/>
        <end position="424"/>
    </location>
</feature>
<dbReference type="GO" id="GO:0006508">
    <property type="term" value="P:proteolysis"/>
    <property type="evidence" value="ECO:0007669"/>
    <property type="project" value="UniProtKB-KW"/>
</dbReference>
<dbReference type="EMBL" id="JACTNZ010000002">
    <property type="protein sequence ID" value="KAG5562393.1"/>
    <property type="molecule type" value="Genomic_DNA"/>
</dbReference>
<accession>A0AAV6LBD5</accession>
<gene>
    <name evidence="7" type="ORF">RHGRI_005208</name>
</gene>
<proteinExistence type="inferred from homology"/>
<evidence type="ECO:0000256" key="3">
    <source>
        <dbReference type="ARBA" id="ARBA00022801"/>
    </source>
</evidence>
<evidence type="ECO:0000259" key="6">
    <source>
        <dbReference type="Pfam" id="PF02902"/>
    </source>
</evidence>
<dbReference type="InterPro" id="IPR038765">
    <property type="entry name" value="Papain-like_cys_pep_sf"/>
</dbReference>
<dbReference type="GO" id="GO:0008234">
    <property type="term" value="F:cysteine-type peptidase activity"/>
    <property type="evidence" value="ECO:0007669"/>
    <property type="project" value="InterPro"/>
</dbReference>
<feature type="compositionally biased region" description="Basic and acidic residues" evidence="5">
    <location>
        <begin position="494"/>
        <end position="503"/>
    </location>
</feature>
<dbReference type="InterPro" id="IPR003653">
    <property type="entry name" value="Peptidase_C48_C"/>
</dbReference>